<proteinExistence type="predicted"/>
<reference evidence="2" key="1">
    <citation type="submission" date="2018-02" db="EMBL/GenBank/DDBJ databases">
        <title>Genome sequence of Desulfocucumis palustris strain NAW-5.</title>
        <authorList>
            <person name="Watanabe M."/>
            <person name="Kojima H."/>
            <person name="Fukui M."/>
        </authorList>
    </citation>
    <scope>NUCLEOTIDE SEQUENCE [LARGE SCALE GENOMIC DNA]</scope>
    <source>
        <strain evidence="2">NAW-5</strain>
    </source>
</reference>
<protein>
    <submittedName>
        <fullName evidence="1">Uncharacterized protein</fullName>
    </submittedName>
</protein>
<name>A0A2L2XLT9_9FIRM</name>
<comment type="caution">
    <text evidence="1">The sequence shown here is derived from an EMBL/GenBank/DDBJ whole genome shotgun (WGS) entry which is preliminary data.</text>
</comment>
<evidence type="ECO:0000313" key="1">
    <source>
        <dbReference type="EMBL" id="GBF35276.1"/>
    </source>
</evidence>
<evidence type="ECO:0000313" key="2">
    <source>
        <dbReference type="Proteomes" id="UP000239549"/>
    </source>
</evidence>
<accession>A0A2L2XLT9</accession>
<dbReference type="AlphaFoldDB" id="A0A2L2XLT9"/>
<dbReference type="Proteomes" id="UP000239549">
    <property type="component" value="Unassembled WGS sequence"/>
</dbReference>
<sequence>MTNFPDEFQHLSPASGCIFCGFKNGALLEKYACIYMQVYIITKNHNT</sequence>
<keyword evidence="2" id="KW-1185">Reference proteome</keyword>
<gene>
    <name evidence="1" type="ORF">DCCM_4399</name>
</gene>
<organism evidence="1 2">
    <name type="scientific">Desulfocucumis palustris</name>
    <dbReference type="NCBI Taxonomy" id="1898651"/>
    <lineage>
        <taxon>Bacteria</taxon>
        <taxon>Bacillati</taxon>
        <taxon>Bacillota</taxon>
        <taxon>Clostridia</taxon>
        <taxon>Eubacteriales</taxon>
        <taxon>Desulfocucumaceae</taxon>
        <taxon>Desulfocucumis</taxon>
    </lineage>
</organism>
<dbReference type="EMBL" id="BFAV01000157">
    <property type="protein sequence ID" value="GBF35276.1"/>
    <property type="molecule type" value="Genomic_DNA"/>
</dbReference>